<dbReference type="InterPro" id="IPR011333">
    <property type="entry name" value="SKP1/BTB/POZ_sf"/>
</dbReference>
<evidence type="ECO:0000256" key="1">
    <source>
        <dbReference type="ARBA" id="ARBA00004141"/>
    </source>
</evidence>
<keyword evidence="13" id="KW-0175">Coiled coil</keyword>
<dbReference type="InterPro" id="IPR028325">
    <property type="entry name" value="VG_K_chnl"/>
</dbReference>
<dbReference type="PRINTS" id="PR00169">
    <property type="entry name" value="KCHANNEL"/>
</dbReference>
<evidence type="ECO:0000313" key="17">
    <source>
        <dbReference type="Proteomes" id="UP000008237"/>
    </source>
</evidence>
<feature type="coiled-coil region" evidence="13">
    <location>
        <begin position="268"/>
        <end position="295"/>
    </location>
</feature>
<comment type="subcellular location">
    <subcellularLocation>
        <location evidence="1">Membrane</location>
        <topology evidence="1">Multi-pass membrane protein</topology>
    </subcellularLocation>
</comment>
<evidence type="ECO:0000256" key="9">
    <source>
        <dbReference type="ARBA" id="ARBA00022989"/>
    </source>
</evidence>
<accession>E2B890</accession>
<evidence type="ECO:0000256" key="14">
    <source>
        <dbReference type="SAM" id="Phobius"/>
    </source>
</evidence>
<dbReference type="GO" id="GO:0008076">
    <property type="term" value="C:voltage-gated potassium channel complex"/>
    <property type="evidence" value="ECO:0007669"/>
    <property type="project" value="InterPro"/>
</dbReference>
<dbReference type="InterPro" id="IPR003971">
    <property type="entry name" value="K_chnl_volt-dep_Kv5/Kv9"/>
</dbReference>
<dbReference type="PRINTS" id="PR01491">
    <property type="entry name" value="KVCHANNEL"/>
</dbReference>
<feature type="domain" description="BTB" evidence="15">
    <location>
        <begin position="161"/>
        <end position="270"/>
    </location>
</feature>
<evidence type="ECO:0000313" key="16">
    <source>
        <dbReference type="EMBL" id="EFN88092.1"/>
    </source>
</evidence>
<protein>
    <submittedName>
        <fullName evidence="16">Potassium voltage-gated channel protein Shab</fullName>
    </submittedName>
</protein>
<dbReference type="PANTHER" id="PTHR11537">
    <property type="entry name" value="VOLTAGE-GATED POTASSIUM CHANNEL"/>
    <property type="match status" value="1"/>
</dbReference>
<feature type="transmembrane region" description="Helical" evidence="14">
    <location>
        <begin position="390"/>
        <end position="410"/>
    </location>
</feature>
<keyword evidence="12" id="KW-0407">Ion channel</keyword>
<dbReference type="InterPro" id="IPR027359">
    <property type="entry name" value="Volt_channel_dom_sf"/>
</dbReference>
<dbReference type="GO" id="GO:0005251">
    <property type="term" value="F:delayed rectifier potassium channel activity"/>
    <property type="evidence" value="ECO:0007669"/>
    <property type="project" value="TreeGrafter"/>
</dbReference>
<dbReference type="FunFam" id="1.10.287.70:FF:000034">
    <property type="entry name" value="Potassium voltage-gated channel subfamily B member"/>
    <property type="match status" value="1"/>
</dbReference>
<keyword evidence="8" id="KW-0630">Potassium</keyword>
<feature type="transmembrane region" description="Helical" evidence="14">
    <location>
        <begin position="462"/>
        <end position="483"/>
    </location>
</feature>
<dbReference type="InterPro" id="IPR000210">
    <property type="entry name" value="BTB/POZ_dom"/>
</dbReference>
<keyword evidence="2" id="KW-0813">Transport</keyword>
<dbReference type="FunFam" id="1.20.120.350:FF:000018">
    <property type="entry name" value="Potassium voltage-gated channel subfamily B member"/>
    <property type="match status" value="1"/>
</dbReference>
<dbReference type="OrthoDB" id="296522at2759"/>
<organism evidence="17">
    <name type="scientific">Harpegnathos saltator</name>
    <name type="common">Jerdon's jumping ant</name>
    <dbReference type="NCBI Taxonomy" id="610380"/>
    <lineage>
        <taxon>Eukaryota</taxon>
        <taxon>Metazoa</taxon>
        <taxon>Ecdysozoa</taxon>
        <taxon>Arthropoda</taxon>
        <taxon>Hexapoda</taxon>
        <taxon>Insecta</taxon>
        <taxon>Pterygota</taxon>
        <taxon>Neoptera</taxon>
        <taxon>Endopterygota</taxon>
        <taxon>Hymenoptera</taxon>
        <taxon>Apocrita</taxon>
        <taxon>Aculeata</taxon>
        <taxon>Formicoidea</taxon>
        <taxon>Formicidae</taxon>
        <taxon>Ponerinae</taxon>
        <taxon>Ponerini</taxon>
        <taxon>Harpegnathos</taxon>
    </lineage>
</organism>
<keyword evidence="4" id="KW-0597">Phosphoprotein</keyword>
<dbReference type="Pfam" id="PF02214">
    <property type="entry name" value="BTB_2"/>
    <property type="match status" value="1"/>
</dbReference>
<evidence type="ECO:0000256" key="7">
    <source>
        <dbReference type="ARBA" id="ARBA00022882"/>
    </source>
</evidence>
<dbReference type="GO" id="GO:0051260">
    <property type="term" value="P:protein homooligomerization"/>
    <property type="evidence" value="ECO:0007669"/>
    <property type="project" value="InterPro"/>
</dbReference>
<name>E2B890_HARSA</name>
<dbReference type="GO" id="GO:0001508">
    <property type="term" value="P:action potential"/>
    <property type="evidence" value="ECO:0007669"/>
    <property type="project" value="TreeGrafter"/>
</dbReference>
<keyword evidence="3" id="KW-0633">Potassium transport</keyword>
<dbReference type="InterPro" id="IPR005821">
    <property type="entry name" value="Ion_trans_dom"/>
</dbReference>
<dbReference type="Pfam" id="PF00520">
    <property type="entry name" value="Ion_trans"/>
    <property type="match status" value="1"/>
</dbReference>
<keyword evidence="7" id="KW-0851">Voltage-gated channel</keyword>
<evidence type="ECO:0000256" key="11">
    <source>
        <dbReference type="ARBA" id="ARBA00023136"/>
    </source>
</evidence>
<evidence type="ECO:0000256" key="10">
    <source>
        <dbReference type="ARBA" id="ARBA00023065"/>
    </source>
</evidence>
<keyword evidence="9 14" id="KW-1133">Transmembrane helix</keyword>
<dbReference type="PANTHER" id="PTHR11537:SF254">
    <property type="entry name" value="POTASSIUM VOLTAGE-GATED CHANNEL PROTEIN SHAB"/>
    <property type="match status" value="1"/>
</dbReference>
<gene>
    <name evidence="16" type="ORF">EAI_03602</name>
</gene>
<dbReference type="SUPFAM" id="SSF81324">
    <property type="entry name" value="Voltage-gated potassium channels"/>
    <property type="match status" value="1"/>
</dbReference>
<feature type="transmembrane region" description="Helical" evidence="14">
    <location>
        <begin position="492"/>
        <end position="511"/>
    </location>
</feature>
<feature type="transmembrane region" description="Helical" evidence="14">
    <location>
        <begin position="316"/>
        <end position="338"/>
    </location>
</feature>
<proteinExistence type="predicted"/>
<feature type="transmembrane region" description="Helical" evidence="14">
    <location>
        <begin position="523"/>
        <end position="548"/>
    </location>
</feature>
<evidence type="ECO:0000256" key="12">
    <source>
        <dbReference type="ARBA" id="ARBA00023303"/>
    </source>
</evidence>
<dbReference type="OMA" id="NFAEFYR"/>
<dbReference type="AlphaFoldDB" id="E2B890"/>
<evidence type="ECO:0000256" key="3">
    <source>
        <dbReference type="ARBA" id="ARBA00022538"/>
    </source>
</evidence>
<dbReference type="STRING" id="610380.E2B890"/>
<sequence>MLNERRLEDNTLADGERNGSAVVAGPALSLSSPSCTVPYIGTDQGYVFEGGGTTTLQQLGAVGASATGCTGGGGGLGFGASTGSSGGGLSGGMGLGGVGTGGAAGIAGMGGGGGGVGGGGSGTGGGGSANKEMQQQRAFSRSMTSLPPEPFMIMRSKALNRRVSINVGGVKHEVLWRTLERLPHTRLGRLRDCNTHEAITELCDDYSLIDNEYFFDRHPKSFSSILNFYRTGKLHLVDEMCVLAFSDDLEYWGVDELYLESCCQHKYHQRKEHVHEEMRKEAESLRQREEEEFGEGQCAQYQKWLWDLLEKPTTSIGARVIAVISILFIVLSTIALTLNTIPSMLVNDEKGNFQDNPQLAMVEAVCITWFTLEYMLRFSASPDKWKFFKGGLNVIDLLAILPYFVSLFLVETNKNATDQFQDVRRVVQIFRIMRILRILKLARHSTGLQSLGFTLRNSYKELGLLMLFLAMGVLIFSSLAYFAEKEEPGTKFVSIPETFWWAGITMTTVGYGDIYPTTPLGKVIGSVCCICGVLVIALPIPIIVNNFAEFYKNQMRREKALKRREALERAKREGSIVSFHHINLRDAFAKSMDLIDVIVDTGHNISGVDGNSTEGESACGRGPTQTGPGCYRNYEHYSTLRHRRSASNACFSNLPVDLPTTPDSPNRRLLDFAQSVPGTQNDDYYQDEVPAQHANQGNTTPSNRITHGAVEAEKLRARLRHVELRSYG</sequence>
<dbReference type="SUPFAM" id="SSF54695">
    <property type="entry name" value="POZ domain"/>
    <property type="match status" value="1"/>
</dbReference>
<reference evidence="16 17" key="1">
    <citation type="journal article" date="2010" name="Science">
        <title>Genomic comparison of the ants Camponotus floridanus and Harpegnathos saltator.</title>
        <authorList>
            <person name="Bonasio R."/>
            <person name="Zhang G."/>
            <person name="Ye C."/>
            <person name="Mutti N.S."/>
            <person name="Fang X."/>
            <person name="Qin N."/>
            <person name="Donahue G."/>
            <person name="Yang P."/>
            <person name="Li Q."/>
            <person name="Li C."/>
            <person name="Zhang P."/>
            <person name="Huang Z."/>
            <person name="Berger S.L."/>
            <person name="Reinberg D."/>
            <person name="Wang J."/>
            <person name="Liebig J."/>
        </authorList>
    </citation>
    <scope>NUCLEOTIDE SEQUENCE [LARGE SCALE GENOMIC DNA]</scope>
    <source>
        <strain evidence="16 17">R22 G/1</strain>
    </source>
</reference>
<dbReference type="InParanoid" id="E2B890"/>
<keyword evidence="5 14" id="KW-0812">Transmembrane</keyword>
<dbReference type="SMART" id="SM00225">
    <property type="entry name" value="BTB"/>
    <property type="match status" value="1"/>
</dbReference>
<dbReference type="Gene3D" id="1.20.120.350">
    <property type="entry name" value="Voltage-gated potassium channels. Chain C"/>
    <property type="match status" value="1"/>
</dbReference>
<keyword evidence="6" id="KW-0631">Potassium channel</keyword>
<dbReference type="Proteomes" id="UP000008237">
    <property type="component" value="Unassembled WGS sequence"/>
</dbReference>
<dbReference type="EMBL" id="GL446286">
    <property type="protein sequence ID" value="EFN88092.1"/>
    <property type="molecule type" value="Genomic_DNA"/>
</dbReference>
<evidence type="ECO:0000256" key="4">
    <source>
        <dbReference type="ARBA" id="ARBA00022553"/>
    </source>
</evidence>
<dbReference type="Gene3D" id="1.10.287.70">
    <property type="match status" value="1"/>
</dbReference>
<evidence type="ECO:0000259" key="15">
    <source>
        <dbReference type="SMART" id="SM00225"/>
    </source>
</evidence>
<evidence type="ECO:0000256" key="5">
    <source>
        <dbReference type="ARBA" id="ARBA00022692"/>
    </source>
</evidence>
<evidence type="ECO:0000256" key="8">
    <source>
        <dbReference type="ARBA" id="ARBA00022958"/>
    </source>
</evidence>
<keyword evidence="10" id="KW-0406">Ion transport</keyword>
<dbReference type="Gene3D" id="3.30.710.10">
    <property type="entry name" value="Potassium Channel Kv1.1, Chain A"/>
    <property type="match status" value="1"/>
</dbReference>
<dbReference type="InterPro" id="IPR003131">
    <property type="entry name" value="T1-type_BTB"/>
</dbReference>
<keyword evidence="17" id="KW-1185">Reference proteome</keyword>
<feature type="transmembrane region" description="Helical" evidence="14">
    <location>
        <begin position="358"/>
        <end position="378"/>
    </location>
</feature>
<dbReference type="InterPro" id="IPR003968">
    <property type="entry name" value="K_chnl_volt-dep_Kv"/>
</dbReference>
<evidence type="ECO:0000256" key="13">
    <source>
        <dbReference type="SAM" id="Coils"/>
    </source>
</evidence>
<dbReference type="FunFam" id="3.30.710.10:FF:000010">
    <property type="entry name" value="Potassium voltage-gated channel subfamily B member"/>
    <property type="match status" value="1"/>
</dbReference>
<dbReference type="PRINTS" id="PR01494">
    <property type="entry name" value="KV9CHANNEL"/>
</dbReference>
<dbReference type="CDD" id="cd18413">
    <property type="entry name" value="BTB_POZ_Shab-like"/>
    <property type="match status" value="1"/>
</dbReference>
<evidence type="ECO:0000256" key="6">
    <source>
        <dbReference type="ARBA" id="ARBA00022826"/>
    </source>
</evidence>
<keyword evidence="11 14" id="KW-0472">Membrane</keyword>
<evidence type="ECO:0000256" key="2">
    <source>
        <dbReference type="ARBA" id="ARBA00022448"/>
    </source>
</evidence>